<evidence type="ECO:0000259" key="3">
    <source>
        <dbReference type="Pfam" id="PF07993"/>
    </source>
</evidence>
<reference evidence="4 5" key="1">
    <citation type="journal article" date="2018" name="Evol. Lett.">
        <title>Horizontal gene cluster transfer increased hallucinogenic mushroom diversity.</title>
        <authorList>
            <person name="Reynolds H.T."/>
            <person name="Vijayakumar V."/>
            <person name="Gluck-Thaler E."/>
            <person name="Korotkin H.B."/>
            <person name="Matheny P.B."/>
            <person name="Slot J.C."/>
        </authorList>
    </citation>
    <scope>NUCLEOTIDE SEQUENCE [LARGE SCALE GENOMIC DNA]</scope>
    <source>
        <strain evidence="4 5">2629</strain>
    </source>
</reference>
<dbReference type="PANTHER" id="PTHR44845">
    <property type="entry name" value="CARRIER DOMAIN-CONTAINING PROTEIN"/>
    <property type="match status" value="1"/>
</dbReference>
<evidence type="ECO:0000313" key="4">
    <source>
        <dbReference type="EMBL" id="PPQ66141.1"/>
    </source>
</evidence>
<gene>
    <name evidence="4" type="ORF">CVT24_000228</name>
</gene>
<dbReference type="PANTHER" id="PTHR44845:SF1">
    <property type="entry name" value="L-2-AMINOADIPATE REDUCTASE"/>
    <property type="match status" value="1"/>
</dbReference>
<keyword evidence="5" id="KW-1185">Reference proteome</keyword>
<dbReference type="Pfam" id="PF07993">
    <property type="entry name" value="NAD_binding_4"/>
    <property type="match status" value="1"/>
</dbReference>
<dbReference type="Gene3D" id="3.40.50.720">
    <property type="entry name" value="NAD(P)-binding Rossmann-like Domain"/>
    <property type="match status" value="1"/>
</dbReference>
<dbReference type="InterPro" id="IPR036291">
    <property type="entry name" value="NAD(P)-bd_dom_sf"/>
</dbReference>
<dbReference type="Proteomes" id="UP000284842">
    <property type="component" value="Unassembled WGS sequence"/>
</dbReference>
<sequence>MSSLPPDSIAERARKVEELITKFSAYVENTCSSNLKPHLDIGTTYTEEPGKGAVVLLTGSTGYLGSYTLSSLLGASRVSKVYALNRKGSRALKERQEASFLDKGLSASLLQDKRVTLLEADLSMPHFGLPGPIFEEMKQKVNVVIHLAWPIVHTWPLERFEGAILGTCNLICFTTLAHNAPNMRFLFGSSSATVLGWDSFSPVPEVVLHDTSFALAHSGYSEAKYVTERVLERASINSTTLRIGQLCGSRQNGAWNTQEWIPFIIKSGTTLKQMPLILGTVSWFPVDVASQVVCEIALSEKHEVYPPVFNLVSPTPVMAQEVIEMVQTALLEQGITGLMVMKFIPVNSWLREAAQYVQAHGPTSVARVPVVKISHAVRNLLAYEKASYARKDIPITDMKEYGRGGPFLTENGKVWSQTFREITELEREDVRGWIAYWDKKGLFNNVVGSKAKL</sequence>
<protein>
    <recommendedName>
        <fullName evidence="3">Thioester reductase (TE) domain-containing protein</fullName>
    </recommendedName>
</protein>
<comment type="caution">
    <text evidence="4">The sequence shown here is derived from an EMBL/GenBank/DDBJ whole genome shotgun (WGS) entry which is preliminary data.</text>
</comment>
<dbReference type="STRING" id="181874.A0A409VIQ6"/>
<dbReference type="AlphaFoldDB" id="A0A409VIQ6"/>
<dbReference type="InParanoid" id="A0A409VIQ6"/>
<dbReference type="EMBL" id="NHTK01006050">
    <property type="protein sequence ID" value="PPQ66141.1"/>
    <property type="molecule type" value="Genomic_DNA"/>
</dbReference>
<dbReference type="InterPro" id="IPR013120">
    <property type="entry name" value="FAR_NAD-bd"/>
</dbReference>
<accession>A0A409VIQ6</accession>
<keyword evidence="2" id="KW-0597">Phosphoprotein</keyword>
<name>A0A409VIQ6_9AGAR</name>
<evidence type="ECO:0000256" key="2">
    <source>
        <dbReference type="ARBA" id="ARBA00022553"/>
    </source>
</evidence>
<organism evidence="4 5">
    <name type="scientific">Panaeolus cyanescens</name>
    <dbReference type="NCBI Taxonomy" id="181874"/>
    <lineage>
        <taxon>Eukaryota</taxon>
        <taxon>Fungi</taxon>
        <taxon>Dikarya</taxon>
        <taxon>Basidiomycota</taxon>
        <taxon>Agaricomycotina</taxon>
        <taxon>Agaricomycetes</taxon>
        <taxon>Agaricomycetidae</taxon>
        <taxon>Agaricales</taxon>
        <taxon>Agaricineae</taxon>
        <taxon>Galeropsidaceae</taxon>
        <taxon>Panaeolus</taxon>
    </lineage>
</organism>
<feature type="domain" description="Thioester reductase (TE)" evidence="3">
    <location>
        <begin position="57"/>
        <end position="292"/>
    </location>
</feature>
<keyword evidence="1" id="KW-0596">Phosphopantetheine</keyword>
<dbReference type="SUPFAM" id="SSF51735">
    <property type="entry name" value="NAD(P)-binding Rossmann-fold domains"/>
    <property type="match status" value="1"/>
</dbReference>
<evidence type="ECO:0000256" key="1">
    <source>
        <dbReference type="ARBA" id="ARBA00022450"/>
    </source>
</evidence>
<proteinExistence type="predicted"/>
<evidence type="ECO:0000313" key="5">
    <source>
        <dbReference type="Proteomes" id="UP000284842"/>
    </source>
</evidence>
<dbReference type="OrthoDB" id="429813at2759"/>